<keyword evidence="4" id="KW-1185">Reference proteome</keyword>
<reference evidence="3 4" key="1">
    <citation type="submission" date="2024-01" db="EMBL/GenBank/DDBJ databases">
        <title>The complete chloroplast genome sequence of Lithospermum erythrorhizon: insights into the phylogenetic relationship among Boraginaceae species and the maternal lineages of purple gromwells.</title>
        <authorList>
            <person name="Okada T."/>
            <person name="Watanabe K."/>
        </authorList>
    </citation>
    <scope>NUCLEOTIDE SEQUENCE [LARGE SCALE GENOMIC DNA]</scope>
</reference>
<feature type="coiled-coil region" evidence="1">
    <location>
        <begin position="168"/>
        <end position="202"/>
    </location>
</feature>
<sequence length="233" mass="26358">MMGNLENEEARVFASNILTEPIAEGSKSSKTLLLKRKVDSGEGPKRKPKKSKIPQVTAKIEGVEGASVNDPGVKDSETLKGFRTRTTKSVVAEVHLRYLRDPYFMHQKVSHQTQSEEYPGKAEFQMLVDGFPKSLPLKTFCDPNVALKRVTESAYAMSLQWAESARINEEFEQEKSSKGESIRRIREERDSALAKKEKAMLKCDDLLRRHEKLVSDHAISEGKIKFEMGSPRF</sequence>
<dbReference type="AlphaFoldDB" id="A0AAV3Q5D1"/>
<keyword evidence="1" id="KW-0175">Coiled coil</keyword>
<accession>A0AAV3Q5D1</accession>
<organism evidence="3 4">
    <name type="scientific">Lithospermum erythrorhizon</name>
    <name type="common">Purple gromwell</name>
    <name type="synonym">Lithospermum officinale var. erythrorhizon</name>
    <dbReference type="NCBI Taxonomy" id="34254"/>
    <lineage>
        <taxon>Eukaryota</taxon>
        <taxon>Viridiplantae</taxon>
        <taxon>Streptophyta</taxon>
        <taxon>Embryophyta</taxon>
        <taxon>Tracheophyta</taxon>
        <taxon>Spermatophyta</taxon>
        <taxon>Magnoliopsida</taxon>
        <taxon>eudicotyledons</taxon>
        <taxon>Gunneridae</taxon>
        <taxon>Pentapetalae</taxon>
        <taxon>asterids</taxon>
        <taxon>lamiids</taxon>
        <taxon>Boraginales</taxon>
        <taxon>Boraginaceae</taxon>
        <taxon>Boraginoideae</taxon>
        <taxon>Lithospermeae</taxon>
        <taxon>Lithospermum</taxon>
    </lineage>
</organism>
<evidence type="ECO:0000313" key="3">
    <source>
        <dbReference type="EMBL" id="GAA0158591.1"/>
    </source>
</evidence>
<comment type="caution">
    <text evidence="3">The sequence shown here is derived from an EMBL/GenBank/DDBJ whole genome shotgun (WGS) entry which is preliminary data.</text>
</comment>
<dbReference type="EMBL" id="BAABME010003386">
    <property type="protein sequence ID" value="GAA0158591.1"/>
    <property type="molecule type" value="Genomic_DNA"/>
</dbReference>
<name>A0AAV3Q5D1_LITER</name>
<feature type="compositionally biased region" description="Basic and acidic residues" evidence="2">
    <location>
        <begin position="36"/>
        <end position="45"/>
    </location>
</feature>
<protein>
    <submittedName>
        <fullName evidence="3">Uncharacterized protein</fullName>
    </submittedName>
</protein>
<feature type="region of interest" description="Disordered" evidence="2">
    <location>
        <begin position="26"/>
        <end position="54"/>
    </location>
</feature>
<evidence type="ECO:0000313" key="4">
    <source>
        <dbReference type="Proteomes" id="UP001454036"/>
    </source>
</evidence>
<evidence type="ECO:0000256" key="1">
    <source>
        <dbReference type="SAM" id="Coils"/>
    </source>
</evidence>
<gene>
    <name evidence="3" type="ORF">LIER_15569</name>
</gene>
<evidence type="ECO:0000256" key="2">
    <source>
        <dbReference type="SAM" id="MobiDB-lite"/>
    </source>
</evidence>
<proteinExistence type="predicted"/>
<dbReference type="Proteomes" id="UP001454036">
    <property type="component" value="Unassembled WGS sequence"/>
</dbReference>